<evidence type="ECO:0000313" key="2">
    <source>
        <dbReference type="Proteomes" id="UP000199086"/>
    </source>
</evidence>
<keyword evidence="2" id="KW-1185">Reference proteome</keyword>
<evidence type="ECO:0000313" key="1">
    <source>
        <dbReference type="EMBL" id="SDC02528.1"/>
    </source>
</evidence>
<sequence>MVALVASSPVVGNRLSRDDFYDRLSALDEAAMKKALWTLYWRGSAPVRERIMAAIDPASATAQAARANAPVDADRVKAEVREFAALARQGAYLAGDRRVSPKERTRWRFTFQRLAKTTTQALSGRDVEPAASAMATLIDLACELRSVDYFRSDDPVEAARFVVSDAAAVAWAAVRREQGYPAFCERAAGQLVRWESRWGWTRRGHGWVSERETSLAQVVAGMLPAADAWGQFADAYLRALDSVVDQRGPADGHRRSRKERREDLAEWHALLRERLSHGEYQDRLDALANHPALVGRR</sequence>
<dbReference type="Proteomes" id="UP000199086">
    <property type="component" value="Unassembled WGS sequence"/>
</dbReference>
<dbReference type="EMBL" id="FMYF01000014">
    <property type="protein sequence ID" value="SDC02528.1"/>
    <property type="molecule type" value="Genomic_DNA"/>
</dbReference>
<proteinExistence type="predicted"/>
<name>A0A1G6I7X3_9ACTN</name>
<organism evidence="1 2">
    <name type="scientific">Raineyella antarctica</name>
    <dbReference type="NCBI Taxonomy" id="1577474"/>
    <lineage>
        <taxon>Bacteria</taxon>
        <taxon>Bacillati</taxon>
        <taxon>Actinomycetota</taxon>
        <taxon>Actinomycetes</taxon>
        <taxon>Propionibacteriales</taxon>
        <taxon>Propionibacteriaceae</taxon>
        <taxon>Raineyella</taxon>
    </lineage>
</organism>
<reference evidence="1 2" key="1">
    <citation type="submission" date="2016-06" db="EMBL/GenBank/DDBJ databases">
        <authorList>
            <person name="Olsen C.W."/>
            <person name="Carey S."/>
            <person name="Hinshaw L."/>
            <person name="Karasin A.I."/>
        </authorList>
    </citation>
    <scope>NUCLEOTIDE SEQUENCE [LARGE SCALE GENOMIC DNA]</scope>
    <source>
        <strain evidence="1 2">LZ-22</strain>
    </source>
</reference>
<gene>
    <name evidence="1" type="ORF">GA0111570_11478</name>
</gene>
<dbReference type="AlphaFoldDB" id="A0A1G6I7X3"/>
<protein>
    <submittedName>
        <fullName evidence="1">Uncharacterized protein</fullName>
    </submittedName>
</protein>
<accession>A0A1G6I7X3</accession>